<accession>A0ABR2L0G5</accession>
<dbReference type="SUPFAM" id="SSF48371">
    <property type="entry name" value="ARM repeat"/>
    <property type="match status" value="1"/>
</dbReference>
<reference evidence="1 2" key="1">
    <citation type="submission" date="2024-04" db="EMBL/GenBank/DDBJ databases">
        <title>Tritrichomonas musculus Genome.</title>
        <authorList>
            <person name="Alves-Ferreira E."/>
            <person name="Grigg M."/>
            <person name="Lorenzi H."/>
            <person name="Galac M."/>
        </authorList>
    </citation>
    <scope>NUCLEOTIDE SEQUENCE [LARGE SCALE GENOMIC DNA]</scope>
    <source>
        <strain evidence="1 2">EAF2021</strain>
    </source>
</reference>
<gene>
    <name evidence="1" type="ORF">M9Y10_014783</name>
</gene>
<evidence type="ECO:0000313" key="1">
    <source>
        <dbReference type="EMBL" id="KAK8896858.1"/>
    </source>
</evidence>
<dbReference type="Proteomes" id="UP001470230">
    <property type="component" value="Unassembled WGS sequence"/>
</dbReference>
<proteinExistence type="predicted"/>
<dbReference type="EMBL" id="JAPFFF010000002">
    <property type="protein sequence ID" value="KAK8896858.1"/>
    <property type="molecule type" value="Genomic_DNA"/>
</dbReference>
<name>A0ABR2L0G5_9EUKA</name>
<evidence type="ECO:0000313" key="2">
    <source>
        <dbReference type="Proteomes" id="UP001470230"/>
    </source>
</evidence>
<keyword evidence="2" id="KW-1185">Reference proteome</keyword>
<protein>
    <submittedName>
        <fullName evidence="1">Uncharacterized protein</fullName>
    </submittedName>
</protein>
<sequence>MCDTYKPEENTKQDGILSKTNEEEDYDIYEHILDNIYTMTEMVSSEDEETQLKALRWFTHTFRGINYPLAPDLIVRIFNLINSNNRFISKEASIVINWAVSFNSAMQDILLANGLLNYIITNFPYKGTTSMSFDLTSQSPTARSTLIKGGYIEKLRLIEESNDLYVFSHQLSSLVKLPFEQMDPDLLSEIFDTFQLLWAHLHQHDNEYNKIITIATQNLLKSNINFLYAFIHMEFFTPFLHVPSKLDIKDEPYYSTLCKMLRFIINQKEEFAIKLIDHGVVQLIDVIITNENNLFPDASIDAMNFMNDLIFYCPHIIEDVYDREIPHCIADMFDDEFSDGKCIIDALSFIITMMALASPMIFSKMVSIGCYTLIVENIMAIEDLYWKWTIRVLHRGFVTGKDEENQETRQFLGQNDEFIDWLENVKKEGSLDVSNAALTLLVKIFPDYVNEV</sequence>
<organism evidence="1 2">
    <name type="scientific">Tritrichomonas musculus</name>
    <dbReference type="NCBI Taxonomy" id="1915356"/>
    <lineage>
        <taxon>Eukaryota</taxon>
        <taxon>Metamonada</taxon>
        <taxon>Parabasalia</taxon>
        <taxon>Tritrichomonadida</taxon>
        <taxon>Tritrichomonadidae</taxon>
        <taxon>Tritrichomonas</taxon>
    </lineage>
</organism>
<dbReference type="InterPro" id="IPR016024">
    <property type="entry name" value="ARM-type_fold"/>
</dbReference>
<dbReference type="Gene3D" id="1.25.10.10">
    <property type="entry name" value="Leucine-rich Repeat Variant"/>
    <property type="match status" value="1"/>
</dbReference>
<comment type="caution">
    <text evidence="1">The sequence shown here is derived from an EMBL/GenBank/DDBJ whole genome shotgun (WGS) entry which is preliminary data.</text>
</comment>
<dbReference type="InterPro" id="IPR011989">
    <property type="entry name" value="ARM-like"/>
</dbReference>